<feature type="non-terminal residue" evidence="2">
    <location>
        <position position="117"/>
    </location>
</feature>
<dbReference type="Proteomes" id="UP000729357">
    <property type="component" value="Unassembled WGS sequence"/>
</dbReference>
<organism evidence="2 3">
    <name type="scientific">Aureobasidium melanogenum</name>
    <name type="common">Aureobasidium pullulans var. melanogenum</name>
    <dbReference type="NCBI Taxonomy" id="46634"/>
    <lineage>
        <taxon>Eukaryota</taxon>
        <taxon>Fungi</taxon>
        <taxon>Dikarya</taxon>
        <taxon>Ascomycota</taxon>
        <taxon>Pezizomycotina</taxon>
        <taxon>Dothideomycetes</taxon>
        <taxon>Dothideomycetidae</taxon>
        <taxon>Dothideales</taxon>
        <taxon>Saccotheciaceae</taxon>
        <taxon>Aureobasidium</taxon>
    </lineage>
</organism>
<feature type="region of interest" description="Disordered" evidence="1">
    <location>
        <begin position="19"/>
        <end position="39"/>
    </location>
</feature>
<dbReference type="AlphaFoldDB" id="A0A9P8JVL3"/>
<proteinExistence type="predicted"/>
<evidence type="ECO:0000256" key="1">
    <source>
        <dbReference type="SAM" id="MobiDB-lite"/>
    </source>
</evidence>
<accession>A0A9P8JVL3</accession>
<reference evidence="2" key="2">
    <citation type="submission" date="2021-08" db="EMBL/GenBank/DDBJ databases">
        <authorList>
            <person name="Gostincar C."/>
            <person name="Sun X."/>
            <person name="Song Z."/>
            <person name="Gunde-Cimerman N."/>
        </authorList>
    </citation>
    <scope>NUCLEOTIDE SEQUENCE</scope>
    <source>
        <strain evidence="2">EXF-9298</strain>
    </source>
</reference>
<protein>
    <submittedName>
        <fullName evidence="2">Uncharacterized protein</fullName>
    </submittedName>
</protein>
<gene>
    <name evidence="2" type="ORF">KCU98_g7729</name>
</gene>
<reference evidence="2" key="1">
    <citation type="journal article" date="2021" name="J Fungi (Basel)">
        <title>Virulence traits and population genomics of the black yeast Aureobasidium melanogenum.</title>
        <authorList>
            <person name="Cernosa A."/>
            <person name="Sun X."/>
            <person name="Gostincar C."/>
            <person name="Fang C."/>
            <person name="Gunde-Cimerman N."/>
            <person name="Song Z."/>
        </authorList>
    </citation>
    <scope>NUCLEOTIDE SEQUENCE</scope>
    <source>
        <strain evidence="2">EXF-9298</strain>
    </source>
</reference>
<sequence>MSKYISDFFAKANQNFNLGEKFKAPHSPGSRILPSKTNKNDADYQMRIDAGDMVGTQRNIVLQVNSQAKATPLKEWIKKNKTHGKLATASFDTAAEDPQKEAARVVEELRQKAKENL</sequence>
<comment type="caution">
    <text evidence="2">The sequence shown here is derived from an EMBL/GenBank/DDBJ whole genome shotgun (WGS) entry which is preliminary data.</text>
</comment>
<keyword evidence="3" id="KW-1185">Reference proteome</keyword>
<name>A0A9P8JVL3_AURME</name>
<dbReference type="OrthoDB" id="4387771at2759"/>
<evidence type="ECO:0000313" key="2">
    <source>
        <dbReference type="EMBL" id="KAG9981048.1"/>
    </source>
</evidence>
<dbReference type="EMBL" id="JAHFXS010000902">
    <property type="protein sequence ID" value="KAG9981048.1"/>
    <property type="molecule type" value="Genomic_DNA"/>
</dbReference>
<evidence type="ECO:0000313" key="3">
    <source>
        <dbReference type="Proteomes" id="UP000729357"/>
    </source>
</evidence>